<organism evidence="4 5">
    <name type="scientific">Actinomycetospora aeridis</name>
    <dbReference type="NCBI Taxonomy" id="3129231"/>
    <lineage>
        <taxon>Bacteria</taxon>
        <taxon>Bacillati</taxon>
        <taxon>Actinomycetota</taxon>
        <taxon>Actinomycetes</taxon>
        <taxon>Pseudonocardiales</taxon>
        <taxon>Pseudonocardiaceae</taxon>
        <taxon>Actinomycetospora</taxon>
    </lineage>
</organism>
<evidence type="ECO:0000256" key="1">
    <source>
        <dbReference type="ARBA" id="ARBA00005254"/>
    </source>
</evidence>
<keyword evidence="2" id="KW-0443">Lipid metabolism</keyword>
<dbReference type="CDD" id="cd06558">
    <property type="entry name" value="crotonase-like"/>
    <property type="match status" value="1"/>
</dbReference>
<dbReference type="Pfam" id="PF00378">
    <property type="entry name" value="ECH_1"/>
    <property type="match status" value="1"/>
</dbReference>
<keyword evidence="3" id="KW-0456">Lyase</keyword>
<dbReference type="InterPro" id="IPR029045">
    <property type="entry name" value="ClpP/crotonase-like_dom_sf"/>
</dbReference>
<reference evidence="4 5" key="1">
    <citation type="submission" date="2024-03" db="EMBL/GenBank/DDBJ databases">
        <title>Actinomycetospora sp. OC33-EN06, a novel actinomycete isolated from wild orchid (Aerides multiflora).</title>
        <authorList>
            <person name="Suriyachadkun C."/>
        </authorList>
    </citation>
    <scope>NUCLEOTIDE SEQUENCE [LARGE SCALE GENOMIC DNA]</scope>
    <source>
        <strain evidence="4 5">OC33-EN06</strain>
    </source>
</reference>
<keyword evidence="5" id="KW-1185">Reference proteome</keyword>
<dbReference type="PANTHER" id="PTHR11941:SF169">
    <property type="entry name" value="(7AS)-7A-METHYL-1,5-DIOXO-2,3,5,6,7,7A-HEXAHYDRO-1H-INDENE-CARBOXYL-COA HYDROLASE"/>
    <property type="match status" value="1"/>
</dbReference>
<dbReference type="Gene3D" id="3.90.226.10">
    <property type="entry name" value="2-enoyl-CoA Hydratase, Chain A, domain 1"/>
    <property type="match status" value="1"/>
</dbReference>
<comment type="similarity">
    <text evidence="1">Belongs to the enoyl-CoA hydratase/isomerase family.</text>
</comment>
<dbReference type="Proteomes" id="UP001370100">
    <property type="component" value="Unassembled WGS sequence"/>
</dbReference>
<evidence type="ECO:0000256" key="3">
    <source>
        <dbReference type="ARBA" id="ARBA00023239"/>
    </source>
</evidence>
<dbReference type="SUPFAM" id="SSF52096">
    <property type="entry name" value="ClpP/crotonase"/>
    <property type="match status" value="1"/>
</dbReference>
<sequence>MVRTERADGVLHVTLDRPEKRNALRRVDIEAVTRALGADDGLRAVVFRGAGDRAFSAGVDIGEFLALDGPEAARAFIAALRDMLAAVRRIPAVTICAIDGPCLGGAFELALAADLRVVTTRARFGLPEVRLGIPSVIEAALLAPFVGLGHAKEMILTGDVYAADAPQVAALAGRPVAPEDLETAVTDLLGRVGGHTRTVVAAQKGLFETWQDQPLSAGIDASVDVFAGVFAAEDTRAALAAYRSSLGAG</sequence>
<evidence type="ECO:0000313" key="4">
    <source>
        <dbReference type="EMBL" id="MEJ2885724.1"/>
    </source>
</evidence>
<dbReference type="EMBL" id="JBBEGL010000001">
    <property type="protein sequence ID" value="MEJ2885724.1"/>
    <property type="molecule type" value="Genomic_DNA"/>
</dbReference>
<protein>
    <submittedName>
        <fullName evidence="4">Enoyl-CoA hydratase-related protein</fullName>
    </submittedName>
</protein>
<dbReference type="PANTHER" id="PTHR11941">
    <property type="entry name" value="ENOYL-COA HYDRATASE-RELATED"/>
    <property type="match status" value="1"/>
</dbReference>
<name>A0ABU8N029_9PSEU</name>
<proteinExistence type="inferred from homology"/>
<gene>
    <name evidence="4" type="ORF">WCD41_04630</name>
</gene>
<comment type="caution">
    <text evidence="4">The sequence shown here is derived from an EMBL/GenBank/DDBJ whole genome shotgun (WGS) entry which is preliminary data.</text>
</comment>
<evidence type="ECO:0000313" key="5">
    <source>
        <dbReference type="Proteomes" id="UP001370100"/>
    </source>
</evidence>
<dbReference type="RefSeq" id="WP_337712187.1">
    <property type="nucleotide sequence ID" value="NZ_JBBEGL010000001.1"/>
</dbReference>
<accession>A0ABU8N029</accession>
<dbReference type="InterPro" id="IPR001753">
    <property type="entry name" value="Enoyl-CoA_hydra/iso"/>
</dbReference>
<evidence type="ECO:0000256" key="2">
    <source>
        <dbReference type="ARBA" id="ARBA00023098"/>
    </source>
</evidence>